<evidence type="ECO:0000259" key="1">
    <source>
        <dbReference type="PROSITE" id="PS50144"/>
    </source>
</evidence>
<reference evidence="2" key="1">
    <citation type="submission" date="2018-08" db="EMBL/GenBank/DDBJ databases">
        <authorList>
            <person name="Rossello M."/>
        </authorList>
    </citation>
    <scope>NUCLEOTIDE SEQUENCE [LARGE SCALE GENOMIC DNA]</scope>
    <source>
        <strain evidence="2">cv. Chinese Spring</strain>
    </source>
</reference>
<dbReference type="AlphaFoldDB" id="A0A1D5UZT3"/>
<dbReference type="PANTHER" id="PTHR26379:SF443">
    <property type="entry name" value="MATH DOMAIN CONTAINING PROTEIN"/>
    <property type="match status" value="1"/>
</dbReference>
<dbReference type="Gramene" id="TraesNOR2D03G01121120.1">
    <property type="protein sequence ID" value="TraesNOR2D03G01121120.1.CDS1"/>
    <property type="gene ID" value="TraesNOR2D03G01121120"/>
</dbReference>
<evidence type="ECO:0000313" key="2">
    <source>
        <dbReference type="EnsemblPlants" id="TraesCS2D02G085000.1.cds1"/>
    </source>
</evidence>
<dbReference type="InterPro" id="IPR008974">
    <property type="entry name" value="TRAF-like"/>
</dbReference>
<dbReference type="SUPFAM" id="SSF49599">
    <property type="entry name" value="TRAF domain-like"/>
    <property type="match status" value="1"/>
</dbReference>
<dbReference type="Gramene" id="TraesWEE_scaffold_054337_01G000300.1">
    <property type="protein sequence ID" value="TraesWEE_scaffold_054337_01G000300.1"/>
    <property type="gene ID" value="TraesWEE_scaffold_054337_01G000300"/>
</dbReference>
<dbReference type="EnsemblPlants" id="TraesCS2D02G085000.1">
    <property type="protein sequence ID" value="TraesCS2D02G085000.1.cds1"/>
    <property type="gene ID" value="TraesCS2D02G085000"/>
</dbReference>
<evidence type="ECO:0000313" key="3">
    <source>
        <dbReference type="Proteomes" id="UP000019116"/>
    </source>
</evidence>
<dbReference type="GO" id="GO:0016567">
    <property type="term" value="P:protein ubiquitination"/>
    <property type="evidence" value="ECO:0007669"/>
    <property type="project" value="InterPro"/>
</dbReference>
<dbReference type="Gramene" id="TraesLAC2D03G01056870.1">
    <property type="protein sequence ID" value="TraesLAC2D03G01056870.1.CDS1"/>
    <property type="gene ID" value="TraesLAC2D03G01056870"/>
</dbReference>
<dbReference type="OMA" id="SKMWGFL"/>
<dbReference type="Gramene" id="TraesCAD_scaffold_049078_01G000300.1">
    <property type="protein sequence ID" value="TraesCAD_scaffold_049078_01G000300.1"/>
    <property type="gene ID" value="TraesCAD_scaffold_049078_01G000300"/>
</dbReference>
<dbReference type="PROSITE" id="PS50144">
    <property type="entry name" value="MATH"/>
    <property type="match status" value="1"/>
</dbReference>
<dbReference type="Gramene" id="TraesARI2D03G01121460.1">
    <property type="protein sequence ID" value="TraesARI2D03G01121460.1.CDS1"/>
    <property type="gene ID" value="TraesARI2D03G01121460"/>
</dbReference>
<organism evidence="2">
    <name type="scientific">Triticum aestivum</name>
    <name type="common">Wheat</name>
    <dbReference type="NCBI Taxonomy" id="4565"/>
    <lineage>
        <taxon>Eukaryota</taxon>
        <taxon>Viridiplantae</taxon>
        <taxon>Streptophyta</taxon>
        <taxon>Embryophyta</taxon>
        <taxon>Tracheophyta</taxon>
        <taxon>Spermatophyta</taxon>
        <taxon>Magnoliopsida</taxon>
        <taxon>Liliopsida</taxon>
        <taxon>Poales</taxon>
        <taxon>Poaceae</taxon>
        <taxon>BOP clade</taxon>
        <taxon>Pooideae</taxon>
        <taxon>Triticodae</taxon>
        <taxon>Triticeae</taxon>
        <taxon>Triticinae</taxon>
        <taxon>Triticum</taxon>
    </lineage>
</organism>
<name>A0A1D5UZT3_WHEAT</name>
<dbReference type="Pfam" id="PF22486">
    <property type="entry name" value="MATH_2"/>
    <property type="match status" value="2"/>
</dbReference>
<dbReference type="Gramene" id="TraesCS2D03G0169600.1">
    <property type="protein sequence ID" value="TraesCS2D03G0169600.1.CDS1"/>
    <property type="gene ID" value="TraesCS2D03G0169600"/>
</dbReference>
<sequence>MPSCLPYYAPVSSDEPEESSVSTVVATAVGTGHHTLRVQGYSRLETMHGGNGTYVESSAFKAAGHTWRIYCYLDGKRPEDAGFVSLFLMCDPANASTGNALAADATTGNAPAPDASTDNAPATAAAAESVVHAEYEFALVHHRGTLIKWPSRSVRGSASAFCSSKMWGFLRFISKEDLEGSRFLKDDCFAVRCKVTVLQELAIKEEDARPLGPGKAFARFLCSSIRG</sequence>
<dbReference type="Gramene" id="TraesJUL2D03G01111180.1">
    <property type="protein sequence ID" value="TraesJUL2D03G01111180.1.CDS1"/>
    <property type="gene ID" value="TraesJUL2D03G01111180"/>
</dbReference>
<dbReference type="SMART" id="SM00061">
    <property type="entry name" value="MATH"/>
    <property type="match status" value="1"/>
</dbReference>
<dbReference type="Proteomes" id="UP000019116">
    <property type="component" value="Chromosome 2D"/>
</dbReference>
<reference evidence="2" key="2">
    <citation type="submission" date="2018-10" db="UniProtKB">
        <authorList>
            <consortium name="EnsemblPlants"/>
        </authorList>
    </citation>
    <scope>IDENTIFICATION</scope>
</reference>
<dbReference type="InterPro" id="IPR045005">
    <property type="entry name" value="BPM1-6"/>
</dbReference>
<dbReference type="OrthoDB" id="597308at2759"/>
<feature type="domain" description="MATH" evidence="1">
    <location>
        <begin position="31"/>
        <end position="195"/>
    </location>
</feature>
<dbReference type="Gramene" id="TraesCLE_scaffold_077806_01G000100.1">
    <property type="protein sequence ID" value="TraesCLE_scaffold_077806_01G000100.1"/>
    <property type="gene ID" value="TraesCLE_scaffold_077806_01G000100"/>
</dbReference>
<dbReference type="Gramene" id="TraesMAC2D03G01103660.1">
    <property type="protein sequence ID" value="TraesMAC2D03G01103660.1.CDS1"/>
    <property type="gene ID" value="TraesMAC2D03G01103660"/>
</dbReference>
<protein>
    <recommendedName>
        <fullName evidence="1">MATH domain-containing protein</fullName>
    </recommendedName>
</protein>
<dbReference type="STRING" id="4565.A0A1D5UZT3"/>
<dbReference type="Gramene" id="TraesCS2D02G085000.1">
    <property type="protein sequence ID" value="TraesCS2D02G085000.1.cds1"/>
    <property type="gene ID" value="TraesCS2D02G085000"/>
</dbReference>
<keyword evidence="3" id="KW-1185">Reference proteome</keyword>
<dbReference type="Gene3D" id="2.60.210.10">
    <property type="entry name" value="Apoptosis, Tumor Necrosis Factor Receptor Associated Protein 2, Chain A"/>
    <property type="match status" value="1"/>
</dbReference>
<dbReference type="Gramene" id="TraesROB_scaffold_057237_01G000300.1">
    <property type="protein sequence ID" value="TraesROB_scaffold_057237_01G000300.1"/>
    <property type="gene ID" value="TraesROB_scaffold_057237_01G000300"/>
</dbReference>
<dbReference type="Gramene" id="TraesJAG2D03G01108480.1">
    <property type="protein sequence ID" value="TraesJAG2D03G01108480.1.CDS1"/>
    <property type="gene ID" value="TraesJAG2D03G01108480"/>
</dbReference>
<accession>A0A1D5UZT3</accession>
<dbReference type="CDD" id="cd00121">
    <property type="entry name" value="MATH"/>
    <property type="match status" value="1"/>
</dbReference>
<dbReference type="Gramene" id="TraesSYM2D03G01119210.1">
    <property type="protein sequence ID" value="TraesSYM2D03G01119210.1.CDS1"/>
    <property type="gene ID" value="TraesSYM2D03G01119210"/>
</dbReference>
<proteinExistence type="predicted"/>
<dbReference type="InterPro" id="IPR002083">
    <property type="entry name" value="MATH/TRAF_dom"/>
</dbReference>
<dbReference type="Gramene" id="TraesSTA2D03G01093840.1">
    <property type="protein sequence ID" value="TraesSTA2D03G01093840.1.CDS1"/>
    <property type="gene ID" value="TraesSTA2D03G01093840"/>
</dbReference>
<dbReference type="Gramene" id="TraesLDM2D03G01106420.1">
    <property type="protein sequence ID" value="TraesLDM2D03G01106420.1.CDS1"/>
    <property type="gene ID" value="TraesLDM2D03G01106420"/>
</dbReference>
<dbReference type="PANTHER" id="PTHR26379">
    <property type="entry name" value="BTB/POZ AND MATH DOMAIN-CONTAINING PROTEIN 1"/>
    <property type="match status" value="1"/>
</dbReference>